<evidence type="ECO:0000313" key="2">
    <source>
        <dbReference type="EMBL" id="AIE87534.1"/>
    </source>
</evidence>
<dbReference type="RefSeq" id="WP_025228571.1">
    <property type="nucleotide sequence ID" value="NZ_CP007139.1"/>
</dbReference>
<organism evidence="2 3">
    <name type="scientific">Fimbriimonas ginsengisoli Gsoil 348</name>
    <dbReference type="NCBI Taxonomy" id="661478"/>
    <lineage>
        <taxon>Bacteria</taxon>
        <taxon>Bacillati</taxon>
        <taxon>Armatimonadota</taxon>
        <taxon>Fimbriimonadia</taxon>
        <taxon>Fimbriimonadales</taxon>
        <taxon>Fimbriimonadaceae</taxon>
        <taxon>Fimbriimonas</taxon>
    </lineage>
</organism>
<dbReference type="Gene3D" id="3.90.70.10">
    <property type="entry name" value="Cysteine proteinases"/>
    <property type="match status" value="1"/>
</dbReference>
<accession>A0A068NYW5</accession>
<dbReference type="STRING" id="661478.OP10G_4166"/>
<evidence type="ECO:0000313" key="3">
    <source>
        <dbReference type="Proteomes" id="UP000027982"/>
    </source>
</evidence>
<dbReference type="InterPro" id="IPR039564">
    <property type="entry name" value="Peptidase_C39-like"/>
</dbReference>
<feature type="domain" description="Peptidase C39-like" evidence="1">
    <location>
        <begin position="163"/>
        <end position="297"/>
    </location>
</feature>
<gene>
    <name evidence="2" type="ORF">OP10G_4166</name>
</gene>
<protein>
    <recommendedName>
        <fullName evidence="1">Peptidase C39-like domain-containing protein</fullName>
    </recommendedName>
</protein>
<reference evidence="2 3" key="1">
    <citation type="journal article" date="2014" name="PLoS ONE">
        <title>The first complete genome sequence of the class fimbriimonadia in the phylum armatimonadetes.</title>
        <authorList>
            <person name="Hu Z.Y."/>
            <person name="Wang Y.Z."/>
            <person name="Im W.T."/>
            <person name="Wang S.Y."/>
            <person name="Zhao G.P."/>
            <person name="Zheng H.J."/>
            <person name="Quan Z.X."/>
        </authorList>
    </citation>
    <scope>NUCLEOTIDE SEQUENCE [LARGE SCALE GENOMIC DNA]</scope>
    <source>
        <strain evidence="2">Gsoil 348</strain>
    </source>
</reference>
<evidence type="ECO:0000259" key="1">
    <source>
        <dbReference type="Pfam" id="PF13529"/>
    </source>
</evidence>
<sequence length="343" mass="37640">MLPLLLLTVAASTVRLVPFFPDRKFPAKGGEAVVEFSGVDPKIAFNEVVPSWNVSPATGAALEVQIRSHGDGFTSKWYSFGTWTLDDAARRTSVKGQKDDDGNVDTDTFLPKKGASTVDVRVTLKNNGDGLPKLRLFTLSFANTHHPAASEKSPSPAWGKTIEVPQRAQGNYPNGGVLCSPTSLSMVLTHYAKQLQRPEMDRDVPEVEACVWDKSYDGAGNWPFNAAYAGSFPGMRSYVTRFRSIADLEQWIDAGLPVICSISLNIAKGEAQDGGSGHLVVLVGFTKDGDPVFNDPARRAQVRYTYKRENFERAWLHSSRTVYLVYPETAKVPVDGDGVWIER</sequence>
<dbReference type="AlphaFoldDB" id="A0A068NYW5"/>
<dbReference type="EMBL" id="CP007139">
    <property type="protein sequence ID" value="AIE87534.1"/>
    <property type="molecule type" value="Genomic_DNA"/>
</dbReference>
<dbReference type="HOGENOM" id="CLU_054370_0_0_0"/>
<dbReference type="Pfam" id="PF13529">
    <property type="entry name" value="Peptidase_C39_2"/>
    <property type="match status" value="1"/>
</dbReference>
<dbReference type="OrthoDB" id="9789941at2"/>
<proteinExistence type="predicted"/>
<dbReference type="eggNOG" id="COG3271">
    <property type="taxonomic scope" value="Bacteria"/>
</dbReference>
<name>A0A068NYW5_FIMGI</name>
<dbReference type="KEGG" id="fgi:OP10G_4166"/>
<keyword evidence="3" id="KW-1185">Reference proteome</keyword>
<dbReference type="Proteomes" id="UP000027982">
    <property type="component" value="Chromosome"/>
</dbReference>